<dbReference type="PANTHER" id="PTHR43597:SF5">
    <property type="entry name" value="SUFE-LIKE PROTEIN 2, CHLOROPLASTIC"/>
    <property type="match status" value="1"/>
</dbReference>
<dbReference type="KEGG" id="ttz:FHG85_11695"/>
<dbReference type="EMBL" id="CP041345">
    <property type="protein sequence ID" value="QKG80896.1"/>
    <property type="molecule type" value="Genomic_DNA"/>
</dbReference>
<dbReference type="SUPFAM" id="SSF82649">
    <property type="entry name" value="SufE/NifU"/>
    <property type="match status" value="1"/>
</dbReference>
<proteinExistence type="inferred from homology"/>
<feature type="domain" description="Fe-S metabolism associated" evidence="2">
    <location>
        <begin position="11"/>
        <end position="130"/>
    </location>
</feature>
<sequence length="143" mass="16282">MTINEKQDSIVEEFSIFDDWMDRYQQLIEYGKELPPIAEQKKTQQYLIQGCQSKVWLDAELRDGKIYFTADSDAIITKGIVSLLIKVLSGHTPDEILNTELYFIDKIGLKENLSPTRSNGLVAMIKQMKAYALAFKAKNDGNS</sequence>
<evidence type="ECO:0000313" key="3">
    <source>
        <dbReference type="EMBL" id="QKG80896.1"/>
    </source>
</evidence>
<reference evidence="3 4" key="1">
    <citation type="submission" date="2019-07" db="EMBL/GenBank/DDBJ databases">
        <title>Thalassofilum flectens gen. nov., sp. nov., a novel moderate thermophilic anaerobe from a shallow sea hot spring in Kunashir Island (Russia), representing a new family in the order Bacteroidales, and proposal of Thalassofilacea fam. nov.</title>
        <authorList>
            <person name="Kochetkova T.V."/>
            <person name="Podosokorskaya O.A."/>
            <person name="Novikov A."/>
            <person name="Elcheninov A.G."/>
            <person name="Toshchakov S.V."/>
            <person name="Kublanov I.V."/>
        </authorList>
    </citation>
    <scope>NUCLEOTIDE SEQUENCE [LARGE SCALE GENOMIC DNA]</scope>
    <source>
        <strain evidence="3 4">38-H</strain>
    </source>
</reference>
<protein>
    <submittedName>
        <fullName evidence="3">SufE family protein</fullName>
    </submittedName>
</protein>
<name>A0A7D3XND2_9BACT</name>
<evidence type="ECO:0000313" key="4">
    <source>
        <dbReference type="Proteomes" id="UP000500961"/>
    </source>
</evidence>
<comment type="similarity">
    <text evidence="1">Belongs to the SufE family.</text>
</comment>
<dbReference type="InterPro" id="IPR003808">
    <property type="entry name" value="Fe-S_metab-assoc_dom"/>
</dbReference>
<gene>
    <name evidence="3" type="ORF">FHG85_11695</name>
</gene>
<dbReference type="AlphaFoldDB" id="A0A7D3XND2"/>
<dbReference type="Gene3D" id="3.90.1010.10">
    <property type="match status" value="1"/>
</dbReference>
<dbReference type="RefSeq" id="WP_173076102.1">
    <property type="nucleotide sequence ID" value="NZ_CP041345.1"/>
</dbReference>
<organism evidence="3 4">
    <name type="scientific">Tenuifilum thalassicum</name>
    <dbReference type="NCBI Taxonomy" id="2590900"/>
    <lineage>
        <taxon>Bacteria</taxon>
        <taxon>Pseudomonadati</taxon>
        <taxon>Bacteroidota</taxon>
        <taxon>Bacteroidia</taxon>
        <taxon>Bacteroidales</taxon>
        <taxon>Tenuifilaceae</taxon>
        <taxon>Tenuifilum</taxon>
    </lineage>
</organism>
<evidence type="ECO:0000259" key="2">
    <source>
        <dbReference type="Pfam" id="PF02657"/>
    </source>
</evidence>
<keyword evidence="4" id="KW-1185">Reference proteome</keyword>
<dbReference type="Proteomes" id="UP000500961">
    <property type="component" value="Chromosome"/>
</dbReference>
<accession>A0A7D3XND2</accession>
<dbReference type="Pfam" id="PF02657">
    <property type="entry name" value="SufE"/>
    <property type="match status" value="1"/>
</dbReference>
<evidence type="ECO:0000256" key="1">
    <source>
        <dbReference type="ARBA" id="ARBA00010282"/>
    </source>
</evidence>
<dbReference type="PANTHER" id="PTHR43597">
    <property type="entry name" value="SULFUR ACCEPTOR PROTEIN CSDE"/>
    <property type="match status" value="1"/>
</dbReference>